<name>A0ACD3B3C6_9AGAR</name>
<keyword evidence="2" id="KW-1185">Reference proteome</keyword>
<accession>A0ACD3B3C6</accession>
<sequence length="358" mass="40398">MADEVVDLLHVNDITIMRTLDPEDILADWEDMKLLARILIDNELQDETAACLPIIYEGVGGRPVTRWELGSLQVPTDCCLFALIITTTRRFDFFNLEFQRRLDGIWNIAPVMSKNVCGRFRAQVFLHHPPSGFHRAYHPTLGAIPFWDIPPTEPCDETTWSLLGSLPTEQVLLLGMQRYNNPGACGHLKRALPGFERVLEDPNIDPGLSQILETAIPFLYCLERGYSSCLDVALQVLQTFPGLPNDQLDAQSFLLWVVVSVVTSFEWYDHIPLAIKSITAPFKLLLHSTSPRAWTILDTWFKLAYCLASHAKEVLPLMDLAVEFRSVFPTLEDFESLALIRAILYFKQGSKPDGPSVG</sequence>
<dbReference type="Proteomes" id="UP000308600">
    <property type="component" value="Unassembled WGS sequence"/>
</dbReference>
<feature type="non-terminal residue" evidence="1">
    <location>
        <position position="358"/>
    </location>
</feature>
<evidence type="ECO:0000313" key="2">
    <source>
        <dbReference type="Proteomes" id="UP000308600"/>
    </source>
</evidence>
<organism evidence="1 2">
    <name type="scientific">Pluteus cervinus</name>
    <dbReference type="NCBI Taxonomy" id="181527"/>
    <lineage>
        <taxon>Eukaryota</taxon>
        <taxon>Fungi</taxon>
        <taxon>Dikarya</taxon>
        <taxon>Basidiomycota</taxon>
        <taxon>Agaricomycotina</taxon>
        <taxon>Agaricomycetes</taxon>
        <taxon>Agaricomycetidae</taxon>
        <taxon>Agaricales</taxon>
        <taxon>Pluteineae</taxon>
        <taxon>Pluteaceae</taxon>
        <taxon>Pluteus</taxon>
    </lineage>
</organism>
<reference evidence="1 2" key="1">
    <citation type="journal article" date="2019" name="Nat. Ecol. Evol.">
        <title>Megaphylogeny resolves global patterns of mushroom evolution.</title>
        <authorList>
            <person name="Varga T."/>
            <person name="Krizsan K."/>
            <person name="Foldi C."/>
            <person name="Dima B."/>
            <person name="Sanchez-Garcia M."/>
            <person name="Sanchez-Ramirez S."/>
            <person name="Szollosi G.J."/>
            <person name="Szarkandi J.G."/>
            <person name="Papp V."/>
            <person name="Albert L."/>
            <person name="Andreopoulos W."/>
            <person name="Angelini C."/>
            <person name="Antonin V."/>
            <person name="Barry K.W."/>
            <person name="Bougher N.L."/>
            <person name="Buchanan P."/>
            <person name="Buyck B."/>
            <person name="Bense V."/>
            <person name="Catcheside P."/>
            <person name="Chovatia M."/>
            <person name="Cooper J."/>
            <person name="Damon W."/>
            <person name="Desjardin D."/>
            <person name="Finy P."/>
            <person name="Geml J."/>
            <person name="Haridas S."/>
            <person name="Hughes K."/>
            <person name="Justo A."/>
            <person name="Karasinski D."/>
            <person name="Kautmanova I."/>
            <person name="Kiss B."/>
            <person name="Kocsube S."/>
            <person name="Kotiranta H."/>
            <person name="LaButti K.M."/>
            <person name="Lechner B.E."/>
            <person name="Liimatainen K."/>
            <person name="Lipzen A."/>
            <person name="Lukacs Z."/>
            <person name="Mihaltcheva S."/>
            <person name="Morgado L.N."/>
            <person name="Niskanen T."/>
            <person name="Noordeloos M.E."/>
            <person name="Ohm R.A."/>
            <person name="Ortiz-Santana B."/>
            <person name="Ovrebo C."/>
            <person name="Racz N."/>
            <person name="Riley R."/>
            <person name="Savchenko A."/>
            <person name="Shiryaev A."/>
            <person name="Soop K."/>
            <person name="Spirin V."/>
            <person name="Szebenyi C."/>
            <person name="Tomsovsky M."/>
            <person name="Tulloss R.E."/>
            <person name="Uehling J."/>
            <person name="Grigoriev I.V."/>
            <person name="Vagvolgyi C."/>
            <person name="Papp T."/>
            <person name="Martin F.M."/>
            <person name="Miettinen O."/>
            <person name="Hibbett D.S."/>
            <person name="Nagy L.G."/>
        </authorList>
    </citation>
    <scope>NUCLEOTIDE SEQUENCE [LARGE SCALE GENOMIC DNA]</scope>
    <source>
        <strain evidence="1 2">NL-1719</strain>
    </source>
</reference>
<proteinExistence type="predicted"/>
<dbReference type="EMBL" id="ML208287">
    <property type="protein sequence ID" value="TFK72305.1"/>
    <property type="molecule type" value="Genomic_DNA"/>
</dbReference>
<gene>
    <name evidence="1" type="ORF">BDN72DRAFT_876597</name>
</gene>
<protein>
    <submittedName>
        <fullName evidence="1">Uncharacterized protein</fullName>
    </submittedName>
</protein>
<evidence type="ECO:0000313" key="1">
    <source>
        <dbReference type="EMBL" id="TFK72305.1"/>
    </source>
</evidence>